<accession>A0ABS9S074</accession>
<evidence type="ECO:0000313" key="2">
    <source>
        <dbReference type="EMBL" id="MCH4565410.1"/>
    </source>
</evidence>
<dbReference type="Pfam" id="PF03992">
    <property type="entry name" value="ABM"/>
    <property type="match status" value="1"/>
</dbReference>
<dbReference type="SUPFAM" id="SSF54909">
    <property type="entry name" value="Dimeric alpha+beta barrel"/>
    <property type="match status" value="1"/>
</dbReference>
<dbReference type="EMBL" id="JAKVPY010000040">
    <property type="protein sequence ID" value="MCH4565410.1"/>
    <property type="molecule type" value="Genomic_DNA"/>
</dbReference>
<name>A0ABS9S074_9GAMM</name>
<keyword evidence="3" id="KW-1185">Reference proteome</keyword>
<reference evidence="2 3" key="1">
    <citation type="submission" date="2022-02" db="EMBL/GenBank/DDBJ databases">
        <title>Halomonas fukangensis sp. nov., a halophilic bacterium isolated from a bulk soil of Kalidium foliatum at Fukang.</title>
        <authorList>
            <person name="Huang Y."/>
        </authorList>
    </citation>
    <scope>NUCLEOTIDE SEQUENCE [LARGE SCALE GENOMIC DNA]</scope>
    <source>
        <strain evidence="2 3">EGI 63088</strain>
    </source>
</reference>
<evidence type="ECO:0000259" key="1">
    <source>
        <dbReference type="PROSITE" id="PS51725"/>
    </source>
</evidence>
<gene>
    <name evidence="2" type="ORF">MKP05_20125</name>
</gene>
<keyword evidence="2" id="KW-0503">Monooxygenase</keyword>
<sequence length="91" mass="10620">MEKVILKGFIIVSEMDLEIVQKELQVHSELTRREPGCLVFEVTPDESNPNRFDVYEELSSKAAFDAHQLRVKSSRWGQVTENAERHYEIIE</sequence>
<keyword evidence="2" id="KW-0560">Oxidoreductase</keyword>
<dbReference type="InterPro" id="IPR011008">
    <property type="entry name" value="Dimeric_a/b-barrel"/>
</dbReference>
<organism evidence="2 3">
    <name type="scientific">Halomonas flagellata</name>
    <dbReference type="NCBI Taxonomy" id="2920385"/>
    <lineage>
        <taxon>Bacteria</taxon>
        <taxon>Pseudomonadati</taxon>
        <taxon>Pseudomonadota</taxon>
        <taxon>Gammaproteobacteria</taxon>
        <taxon>Oceanospirillales</taxon>
        <taxon>Halomonadaceae</taxon>
        <taxon>Halomonas</taxon>
    </lineage>
</organism>
<dbReference type="Proteomes" id="UP001202117">
    <property type="component" value="Unassembled WGS sequence"/>
</dbReference>
<dbReference type="Gene3D" id="3.30.70.100">
    <property type="match status" value="1"/>
</dbReference>
<dbReference type="PROSITE" id="PS51725">
    <property type="entry name" value="ABM"/>
    <property type="match status" value="1"/>
</dbReference>
<evidence type="ECO:0000313" key="3">
    <source>
        <dbReference type="Proteomes" id="UP001202117"/>
    </source>
</evidence>
<comment type="caution">
    <text evidence="2">The sequence shown here is derived from an EMBL/GenBank/DDBJ whole genome shotgun (WGS) entry which is preliminary data.</text>
</comment>
<feature type="domain" description="ABM" evidence="1">
    <location>
        <begin position="4"/>
        <end position="91"/>
    </location>
</feature>
<protein>
    <submittedName>
        <fullName evidence="2">Antibiotic biosynthesis monooxygenase</fullName>
    </submittedName>
</protein>
<dbReference type="RefSeq" id="WP_240569952.1">
    <property type="nucleotide sequence ID" value="NZ_JAKVPY010000040.1"/>
</dbReference>
<dbReference type="GO" id="GO:0004497">
    <property type="term" value="F:monooxygenase activity"/>
    <property type="evidence" value="ECO:0007669"/>
    <property type="project" value="UniProtKB-KW"/>
</dbReference>
<proteinExistence type="predicted"/>
<dbReference type="InterPro" id="IPR007138">
    <property type="entry name" value="ABM_dom"/>
</dbReference>